<evidence type="ECO:0000313" key="2">
    <source>
        <dbReference type="EMBL" id="CCI47777.1"/>
    </source>
</evidence>
<dbReference type="EMBL" id="CAIX01000185">
    <property type="protein sequence ID" value="CCI47777.1"/>
    <property type="molecule type" value="Genomic_DNA"/>
</dbReference>
<protein>
    <submittedName>
        <fullName evidence="2">Uncharacterized protein</fullName>
    </submittedName>
</protein>
<comment type="caution">
    <text evidence="2">The sequence shown here is derived from an EMBL/GenBank/DDBJ whole genome shotgun (WGS) entry which is preliminary data.</text>
</comment>
<reference evidence="2 3" key="1">
    <citation type="submission" date="2012-05" db="EMBL/GenBank/DDBJ databases">
        <title>Recombination and specialization in a pathogen metapopulation.</title>
        <authorList>
            <person name="Gardiner A."/>
            <person name="Kemen E."/>
            <person name="Schultz-Larsen T."/>
            <person name="MacLean D."/>
            <person name="Van Oosterhout C."/>
            <person name="Jones J.D.G."/>
        </authorList>
    </citation>
    <scope>NUCLEOTIDE SEQUENCE [LARGE SCALE GENOMIC DNA]</scope>
    <source>
        <strain evidence="2 3">Ac Nc2</strain>
    </source>
</reference>
<proteinExistence type="predicted"/>
<accession>A0A024GM11</accession>
<name>A0A024GM11_9STRA</name>
<gene>
    <name evidence="2" type="ORF">BN9_087930</name>
    <name evidence="1" type="ORF">BN9_110140</name>
</gene>
<dbReference type="Proteomes" id="UP000053237">
    <property type="component" value="Unassembled WGS sequence"/>
</dbReference>
<organism evidence="2 3">
    <name type="scientific">Albugo candida</name>
    <dbReference type="NCBI Taxonomy" id="65357"/>
    <lineage>
        <taxon>Eukaryota</taxon>
        <taxon>Sar</taxon>
        <taxon>Stramenopiles</taxon>
        <taxon>Oomycota</taxon>
        <taxon>Peronosporomycetes</taxon>
        <taxon>Albuginales</taxon>
        <taxon>Albuginaceae</taxon>
        <taxon>Albugo</taxon>
    </lineage>
</organism>
<dbReference type="InParanoid" id="A0A024GM11"/>
<evidence type="ECO:0000313" key="3">
    <source>
        <dbReference type="Proteomes" id="UP000053237"/>
    </source>
</evidence>
<keyword evidence="3" id="KW-1185">Reference proteome</keyword>
<sequence>MSRAFYIVQERSLSPVLHRHTSKDSCIRLCYFNCEQSDGSSCVKRNGIVISAIMLISTSSKASVNQKNLQSPPVETNFHDHTQRSHISLSRYVQLLPFYHNQKCSLKALSITQKALHCIQHLCGVSVHLLLSSRETSSNPTQHIHSNINEIAEAIKHVQNVWLMFENRVRSLARQRNVEAWIEAICSEIGPSKDQEAFVRVSQTTYLFASELNAGKDASAASRFVRRHKTHS</sequence>
<evidence type="ECO:0000313" key="1">
    <source>
        <dbReference type="EMBL" id="CCI10613.1"/>
    </source>
</evidence>
<dbReference type="AlphaFoldDB" id="A0A024GM11"/>
<dbReference type="EMBL" id="CAIX01000322">
    <property type="protein sequence ID" value="CCI10613.1"/>
    <property type="molecule type" value="Genomic_DNA"/>
</dbReference>